<keyword evidence="6" id="KW-0297">G-protein coupled receptor</keyword>
<evidence type="ECO:0000256" key="10">
    <source>
        <dbReference type="SAM" id="MobiDB-lite"/>
    </source>
</evidence>
<comment type="similarity">
    <text evidence="2">Belongs to the G-protein coupled receptor 1 family.</text>
</comment>
<keyword evidence="8 13" id="KW-0675">Receptor</keyword>
<comment type="caution">
    <text evidence="13">The sequence shown here is derived from an EMBL/GenBank/DDBJ whole genome shotgun (WGS) entry which is preliminary data.</text>
</comment>
<keyword evidence="9" id="KW-0807">Transducer</keyword>
<dbReference type="OrthoDB" id="10044919at2759"/>
<dbReference type="CDD" id="cd15210">
    <property type="entry name" value="7tmA_GPR84-like"/>
    <property type="match status" value="1"/>
</dbReference>
<feature type="domain" description="G-protein coupled receptors family 1 profile" evidence="12">
    <location>
        <begin position="60"/>
        <end position="327"/>
    </location>
</feature>
<feature type="transmembrane region" description="Helical" evidence="11">
    <location>
        <begin position="164"/>
        <end position="185"/>
    </location>
</feature>
<dbReference type="PRINTS" id="PR00237">
    <property type="entry name" value="GPCRRHODOPSN"/>
</dbReference>
<sequence length="402" mass="45538">MDVDSQSVTEMAANVTMATVSNVTTKAPLPDLNEMNRFSPSLMTLTAVLIATFMVVGLFGNAITIVALLRCPRVRNVTAAFICSLCVADFSFCLLVLPFEVSRFANGQWLFGDGFICVLFPLLRYWNVGCSLLSIAMNLPKLLLLRFVMIAFNNVYNKIYERRWVVVQILFIWGYSFGMLVPTLAGQWGRFGYHPLLMTCTVVRDANGNSAKKALFLIGFLIPCIAIVICYVGIFLVIVLSDRRMRRHSVKAGVKETTQQKKSREERRRKNEMRITRMSLVIFLTFLLCYLPVTVSKIKDPFVKYPGLHILGYILCYFSACVNPIIYVIMSKQYRQAYKTVLFCRRPRLFSDSSMQSKESKSRDGVMGSRTYMSQVSNDSVSGGTAMEELPDVFPDPKDNRK</sequence>
<evidence type="ECO:0000256" key="7">
    <source>
        <dbReference type="ARBA" id="ARBA00023136"/>
    </source>
</evidence>
<accession>A0A6A4WHZ4</accession>
<keyword evidence="4 11" id="KW-0812">Transmembrane</keyword>
<evidence type="ECO:0000256" key="4">
    <source>
        <dbReference type="ARBA" id="ARBA00022692"/>
    </source>
</evidence>
<feature type="transmembrane region" description="Helical" evidence="11">
    <location>
        <begin position="214"/>
        <end position="240"/>
    </location>
</feature>
<feature type="transmembrane region" description="Helical" evidence="11">
    <location>
        <begin position="42"/>
        <end position="67"/>
    </location>
</feature>
<feature type="transmembrane region" description="Helical" evidence="11">
    <location>
        <begin position="278"/>
        <end position="298"/>
    </location>
</feature>
<dbReference type="PANTHER" id="PTHR24228">
    <property type="entry name" value="B2 BRADYKININ RECEPTOR/ANGIOTENSIN II RECEPTOR"/>
    <property type="match status" value="1"/>
</dbReference>
<evidence type="ECO:0000256" key="3">
    <source>
        <dbReference type="ARBA" id="ARBA00022475"/>
    </source>
</evidence>
<feature type="transmembrane region" description="Helical" evidence="11">
    <location>
        <begin position="109"/>
        <end position="126"/>
    </location>
</feature>
<evidence type="ECO:0000313" key="13">
    <source>
        <dbReference type="EMBL" id="KAF0307057.1"/>
    </source>
</evidence>
<evidence type="ECO:0000256" key="6">
    <source>
        <dbReference type="ARBA" id="ARBA00023040"/>
    </source>
</evidence>
<evidence type="ECO:0000256" key="2">
    <source>
        <dbReference type="ARBA" id="ARBA00010663"/>
    </source>
</evidence>
<evidence type="ECO:0000256" key="5">
    <source>
        <dbReference type="ARBA" id="ARBA00022989"/>
    </source>
</evidence>
<feature type="region of interest" description="Disordered" evidence="10">
    <location>
        <begin position="375"/>
        <end position="402"/>
    </location>
</feature>
<feature type="transmembrane region" description="Helical" evidence="11">
    <location>
        <begin position="310"/>
        <end position="330"/>
    </location>
</feature>
<dbReference type="Proteomes" id="UP000440578">
    <property type="component" value="Unassembled WGS sequence"/>
</dbReference>
<dbReference type="Pfam" id="PF00001">
    <property type="entry name" value="7tm_1"/>
    <property type="match status" value="1"/>
</dbReference>
<keyword evidence="7 11" id="KW-0472">Membrane</keyword>
<evidence type="ECO:0000313" key="14">
    <source>
        <dbReference type="Proteomes" id="UP000440578"/>
    </source>
</evidence>
<evidence type="ECO:0000259" key="12">
    <source>
        <dbReference type="PROSITE" id="PS50262"/>
    </source>
</evidence>
<evidence type="ECO:0000256" key="11">
    <source>
        <dbReference type="SAM" id="Phobius"/>
    </source>
</evidence>
<evidence type="ECO:0000256" key="9">
    <source>
        <dbReference type="ARBA" id="ARBA00023224"/>
    </source>
</evidence>
<dbReference type="EMBL" id="VIIS01000612">
    <property type="protein sequence ID" value="KAF0307057.1"/>
    <property type="molecule type" value="Genomic_DNA"/>
</dbReference>
<dbReference type="PROSITE" id="PS50262">
    <property type="entry name" value="G_PROTEIN_RECEP_F1_2"/>
    <property type="match status" value="1"/>
</dbReference>
<organism evidence="13 14">
    <name type="scientific">Amphibalanus amphitrite</name>
    <name type="common">Striped barnacle</name>
    <name type="synonym">Balanus amphitrite</name>
    <dbReference type="NCBI Taxonomy" id="1232801"/>
    <lineage>
        <taxon>Eukaryota</taxon>
        <taxon>Metazoa</taxon>
        <taxon>Ecdysozoa</taxon>
        <taxon>Arthropoda</taxon>
        <taxon>Crustacea</taxon>
        <taxon>Multicrustacea</taxon>
        <taxon>Cirripedia</taxon>
        <taxon>Thoracica</taxon>
        <taxon>Thoracicalcarea</taxon>
        <taxon>Balanomorpha</taxon>
        <taxon>Balanoidea</taxon>
        <taxon>Balanidae</taxon>
        <taxon>Amphibalaninae</taxon>
        <taxon>Amphibalanus</taxon>
    </lineage>
</organism>
<feature type="transmembrane region" description="Helical" evidence="11">
    <location>
        <begin position="79"/>
        <end position="97"/>
    </location>
</feature>
<name>A0A6A4WHZ4_AMPAM</name>
<evidence type="ECO:0000256" key="8">
    <source>
        <dbReference type="ARBA" id="ARBA00023170"/>
    </source>
</evidence>
<dbReference type="AlphaFoldDB" id="A0A6A4WHZ4"/>
<keyword evidence="14" id="KW-1185">Reference proteome</keyword>
<reference evidence="13 14" key="1">
    <citation type="submission" date="2019-07" db="EMBL/GenBank/DDBJ databases">
        <title>Draft genome assembly of a fouling barnacle, Amphibalanus amphitrite (Darwin, 1854): The first reference genome for Thecostraca.</title>
        <authorList>
            <person name="Kim W."/>
        </authorList>
    </citation>
    <scope>NUCLEOTIDE SEQUENCE [LARGE SCALE GENOMIC DNA]</scope>
    <source>
        <strain evidence="13">SNU_AA5</strain>
        <tissue evidence="13">Soma without cirri and trophi</tissue>
    </source>
</reference>
<keyword evidence="5 11" id="KW-1133">Transmembrane helix</keyword>
<dbReference type="GO" id="GO:0005886">
    <property type="term" value="C:plasma membrane"/>
    <property type="evidence" value="ECO:0007669"/>
    <property type="project" value="UniProtKB-SubCell"/>
</dbReference>
<dbReference type="InterPro" id="IPR000276">
    <property type="entry name" value="GPCR_Rhodpsn"/>
</dbReference>
<keyword evidence="3" id="KW-1003">Cell membrane</keyword>
<evidence type="ECO:0000256" key="1">
    <source>
        <dbReference type="ARBA" id="ARBA00004651"/>
    </source>
</evidence>
<dbReference type="PANTHER" id="PTHR24228:SF63">
    <property type="entry name" value="G-PROTEIN COUPLED RECEPTOR MOODY"/>
    <property type="match status" value="1"/>
</dbReference>
<gene>
    <name evidence="13" type="primary">moody_4</name>
    <name evidence="13" type="ORF">FJT64_021544</name>
</gene>
<comment type="subcellular location">
    <subcellularLocation>
        <location evidence="1">Cell membrane</location>
        <topology evidence="1">Multi-pass membrane protein</topology>
    </subcellularLocation>
</comment>
<dbReference type="InterPro" id="IPR017452">
    <property type="entry name" value="GPCR_Rhodpsn_7TM"/>
</dbReference>
<dbReference type="SUPFAM" id="SSF81321">
    <property type="entry name" value="Family A G protein-coupled receptor-like"/>
    <property type="match status" value="1"/>
</dbReference>
<proteinExistence type="inferred from homology"/>
<protein>
    <submittedName>
        <fullName evidence="13">G-protein coupled receptor moody</fullName>
    </submittedName>
</protein>
<dbReference type="Gene3D" id="1.20.1070.10">
    <property type="entry name" value="Rhodopsin 7-helix transmembrane proteins"/>
    <property type="match status" value="1"/>
</dbReference>
<dbReference type="EMBL" id="VIIS01000612">
    <property type="protein sequence ID" value="KAF0307056.1"/>
    <property type="molecule type" value="Genomic_DNA"/>
</dbReference>
<dbReference type="SMART" id="SM01381">
    <property type="entry name" value="7TM_GPCR_Srsx"/>
    <property type="match status" value="1"/>
</dbReference>
<dbReference type="GO" id="GO:0004930">
    <property type="term" value="F:G protein-coupled receptor activity"/>
    <property type="evidence" value="ECO:0007669"/>
    <property type="project" value="UniProtKB-KW"/>
</dbReference>